<dbReference type="EMBL" id="JBHMEX010000026">
    <property type="protein sequence ID" value="MFB9064074.1"/>
    <property type="molecule type" value="Genomic_DNA"/>
</dbReference>
<gene>
    <name evidence="2" type="ORF">ACFFUQ_08575</name>
</gene>
<keyword evidence="3" id="KW-1185">Reference proteome</keyword>
<evidence type="ECO:0000313" key="2">
    <source>
        <dbReference type="EMBL" id="MFB9064074.1"/>
    </source>
</evidence>
<dbReference type="RefSeq" id="WP_290261820.1">
    <property type="nucleotide sequence ID" value="NZ_JAUFQQ010000003.1"/>
</dbReference>
<name>A0ABV5FKJ6_9FLAO</name>
<protein>
    <submittedName>
        <fullName evidence="2">Uncharacterized protein</fullName>
    </submittedName>
</protein>
<evidence type="ECO:0000313" key="3">
    <source>
        <dbReference type="Proteomes" id="UP001589589"/>
    </source>
</evidence>
<keyword evidence="1" id="KW-0732">Signal</keyword>
<comment type="caution">
    <text evidence="2">The sequence shown here is derived from an EMBL/GenBank/DDBJ whole genome shotgun (WGS) entry which is preliminary data.</text>
</comment>
<proteinExistence type="predicted"/>
<accession>A0ABV5FKJ6</accession>
<organism evidence="2 3">
    <name type="scientific">Flavobacterium branchiarum</name>
    <dbReference type="NCBI Taxonomy" id="1114870"/>
    <lineage>
        <taxon>Bacteria</taxon>
        <taxon>Pseudomonadati</taxon>
        <taxon>Bacteroidota</taxon>
        <taxon>Flavobacteriia</taxon>
        <taxon>Flavobacteriales</taxon>
        <taxon>Flavobacteriaceae</taxon>
        <taxon>Flavobacterium</taxon>
    </lineage>
</organism>
<reference evidence="2 3" key="1">
    <citation type="submission" date="2024-09" db="EMBL/GenBank/DDBJ databases">
        <authorList>
            <person name="Sun Q."/>
            <person name="Mori K."/>
        </authorList>
    </citation>
    <scope>NUCLEOTIDE SEQUENCE [LARGE SCALE GENOMIC DNA]</scope>
    <source>
        <strain evidence="2 3">CECT 7908</strain>
    </source>
</reference>
<feature type="signal peptide" evidence="1">
    <location>
        <begin position="1"/>
        <end position="20"/>
    </location>
</feature>
<dbReference type="PROSITE" id="PS51257">
    <property type="entry name" value="PROKAR_LIPOPROTEIN"/>
    <property type="match status" value="1"/>
</dbReference>
<sequence length="316" mass="35870">MKRKLVLIVFMALISCNADDQMDQSVVAEIFDEPVLVNEILEFKTEESFLGLYSNLSTFDTDGLNKWISDKKLIALLNIASDSLEMQEDVISKSRVIYSDALKSILNYDSKVKIGNNTLWLNERSFYLLPRNLQNKRSKDLIAIQDDLQVYGQLLGSIKPDDNSTSRNTFPNENRSRTFVTELEGEQGSRLRHVLDLFNETIVINDVIKSSKMYLRSTLQYRSCSTWRCTWKDASDLRSFQAINLFCNVCQNSDVFSPWKLEIPISAVGLSGTQTFLLANWTLSNVLVERFPNFAVSGSVSGGANGGWFTTNIAWY</sequence>
<dbReference type="Proteomes" id="UP001589589">
    <property type="component" value="Unassembled WGS sequence"/>
</dbReference>
<feature type="chain" id="PRO_5046319178" evidence="1">
    <location>
        <begin position="21"/>
        <end position="316"/>
    </location>
</feature>
<evidence type="ECO:0000256" key="1">
    <source>
        <dbReference type="SAM" id="SignalP"/>
    </source>
</evidence>